<protein>
    <submittedName>
        <fullName evidence="3">Uncharacterized protein</fullName>
    </submittedName>
</protein>
<organism evidence="3 4">
    <name type="scientific">Candidatus Uhrbacteria bacterium CG10_big_fil_rev_8_21_14_0_10_50_16</name>
    <dbReference type="NCBI Taxonomy" id="1975039"/>
    <lineage>
        <taxon>Bacteria</taxon>
        <taxon>Candidatus Uhriibacteriota</taxon>
    </lineage>
</organism>
<comment type="caution">
    <text evidence="3">The sequence shown here is derived from an EMBL/GenBank/DDBJ whole genome shotgun (WGS) entry which is preliminary data.</text>
</comment>
<gene>
    <name evidence="3" type="ORF">COV06_03925</name>
</gene>
<proteinExistence type="predicted"/>
<evidence type="ECO:0000313" key="4">
    <source>
        <dbReference type="Proteomes" id="UP000230084"/>
    </source>
</evidence>
<dbReference type="AlphaFoldDB" id="A0A2H0RLH4"/>
<evidence type="ECO:0000313" key="3">
    <source>
        <dbReference type="EMBL" id="PIR47343.1"/>
    </source>
</evidence>
<dbReference type="Proteomes" id="UP000230084">
    <property type="component" value="Unassembled WGS sequence"/>
</dbReference>
<evidence type="ECO:0000256" key="2">
    <source>
        <dbReference type="SAM" id="SignalP"/>
    </source>
</evidence>
<name>A0A2H0RLH4_9BACT</name>
<feature type="compositionally biased region" description="Acidic residues" evidence="1">
    <location>
        <begin position="110"/>
        <end position="133"/>
    </location>
</feature>
<feature type="chain" id="PRO_5013843300" evidence="2">
    <location>
        <begin position="20"/>
        <end position="267"/>
    </location>
</feature>
<sequence length="267" mass="29061">MRNLTLALVALLLAALAGCQVVTDNSGEEDGGFACLFDADRDMVGSWTGYGPEGWMDLRNYEQGTDPQDCADKAYGSNMPVRWLATDRIDADDADSCYPNPQASACDEDHTADDDDSTASDDDDSTASDDGGGDDNILSLSWESMGDVYGRLLLVGNPPNLPAQVFSNVVNRDAVAVDLYLNDGDYDQFQWIILGFVAEESYEDWQSCRAQHPINECWQMVDFESCTGDFETGEAFLVGRHSATWEGDSRPVHASGNPYDGCIAVVN</sequence>
<keyword evidence="2" id="KW-0732">Signal</keyword>
<feature type="region of interest" description="Disordered" evidence="1">
    <location>
        <begin position="94"/>
        <end position="137"/>
    </location>
</feature>
<accession>A0A2H0RLH4</accession>
<dbReference type="PROSITE" id="PS51257">
    <property type="entry name" value="PROKAR_LIPOPROTEIN"/>
    <property type="match status" value="1"/>
</dbReference>
<dbReference type="EMBL" id="PCYM01000008">
    <property type="protein sequence ID" value="PIR47343.1"/>
    <property type="molecule type" value="Genomic_DNA"/>
</dbReference>
<evidence type="ECO:0000256" key="1">
    <source>
        <dbReference type="SAM" id="MobiDB-lite"/>
    </source>
</evidence>
<feature type="signal peptide" evidence="2">
    <location>
        <begin position="1"/>
        <end position="19"/>
    </location>
</feature>
<reference evidence="3 4" key="1">
    <citation type="submission" date="2017-09" db="EMBL/GenBank/DDBJ databases">
        <title>Depth-based differentiation of microbial function through sediment-hosted aquifers and enrichment of novel symbionts in the deep terrestrial subsurface.</title>
        <authorList>
            <person name="Probst A.J."/>
            <person name="Ladd B."/>
            <person name="Jarett J.K."/>
            <person name="Geller-Mcgrath D.E."/>
            <person name="Sieber C.M."/>
            <person name="Emerson J.B."/>
            <person name="Anantharaman K."/>
            <person name="Thomas B.C."/>
            <person name="Malmstrom R."/>
            <person name="Stieglmeier M."/>
            <person name="Klingl A."/>
            <person name="Woyke T."/>
            <person name="Ryan C.M."/>
            <person name="Banfield J.F."/>
        </authorList>
    </citation>
    <scope>NUCLEOTIDE SEQUENCE [LARGE SCALE GENOMIC DNA]</scope>
    <source>
        <strain evidence="3">CG10_big_fil_rev_8_21_14_0_10_50_16</strain>
    </source>
</reference>